<evidence type="ECO:0000313" key="7">
    <source>
        <dbReference type="Proteomes" id="UP001165342"/>
    </source>
</evidence>
<gene>
    <name evidence="6" type="ORF">LZ538_07390</name>
</gene>
<comment type="caution">
    <text evidence="6">The sequence shown here is derived from an EMBL/GenBank/DDBJ whole genome shotgun (WGS) entry which is preliminary data.</text>
</comment>
<evidence type="ECO:0000259" key="5">
    <source>
        <dbReference type="PROSITE" id="PS51063"/>
    </source>
</evidence>
<dbReference type="PANTHER" id="PTHR24567">
    <property type="entry name" value="CRP FAMILY TRANSCRIPTIONAL REGULATORY PROTEIN"/>
    <property type="match status" value="1"/>
</dbReference>
<dbReference type="Gene3D" id="1.10.10.10">
    <property type="entry name" value="Winged helix-like DNA-binding domain superfamily/Winged helix DNA-binding domain"/>
    <property type="match status" value="1"/>
</dbReference>
<evidence type="ECO:0000256" key="3">
    <source>
        <dbReference type="ARBA" id="ARBA00023163"/>
    </source>
</evidence>
<keyword evidence="1" id="KW-0805">Transcription regulation</keyword>
<dbReference type="SMART" id="SM00419">
    <property type="entry name" value="HTH_CRP"/>
    <property type="match status" value="1"/>
</dbReference>
<evidence type="ECO:0000256" key="1">
    <source>
        <dbReference type="ARBA" id="ARBA00023015"/>
    </source>
</evidence>
<feature type="domain" description="HTH crp-type" evidence="5">
    <location>
        <begin position="133"/>
        <end position="208"/>
    </location>
</feature>
<keyword evidence="2" id="KW-0238">DNA-binding</keyword>
<dbReference type="InterPro" id="IPR012318">
    <property type="entry name" value="HTH_CRP"/>
</dbReference>
<feature type="domain" description="Cyclic nucleotide-binding" evidence="4">
    <location>
        <begin position="1"/>
        <end position="43"/>
    </location>
</feature>
<sequence length="233" mass="26035">MNLDTASEQALLDLPHSVVMIEKNKSVVREGDAVSHAWLVLKGFCVRLKYVGTGGRQIVSIHMKGDLVDLQNALLGIADHTVQTLTPCKMAKLPIRAVRQLTDTNPAIKDALWHDTLVDGSIHREWVANVGRRDAPTRVAHLLCEFALKLEAVHLGEQLDYELPMTQDQLADATGLTAVHINRVLRDLEKNGLIERITPRSVLIGDWKKLAAYGDFRSDYLHLDMAKRRAQGR</sequence>
<name>A0ABT0S1Z9_9SPHN</name>
<organism evidence="6 7">
    <name type="scientific">Sphingomonas hankyongi</name>
    <dbReference type="NCBI Taxonomy" id="2908209"/>
    <lineage>
        <taxon>Bacteria</taxon>
        <taxon>Pseudomonadati</taxon>
        <taxon>Pseudomonadota</taxon>
        <taxon>Alphaproteobacteria</taxon>
        <taxon>Sphingomonadales</taxon>
        <taxon>Sphingomonadaceae</taxon>
        <taxon>Sphingomonas</taxon>
    </lineage>
</organism>
<dbReference type="Pfam" id="PF00027">
    <property type="entry name" value="cNMP_binding"/>
    <property type="match status" value="1"/>
</dbReference>
<dbReference type="InterPro" id="IPR036388">
    <property type="entry name" value="WH-like_DNA-bd_sf"/>
</dbReference>
<evidence type="ECO:0000256" key="2">
    <source>
        <dbReference type="ARBA" id="ARBA00023125"/>
    </source>
</evidence>
<dbReference type="PANTHER" id="PTHR24567:SF68">
    <property type="entry name" value="DNA-BINDING TRANSCRIPTIONAL DUAL REGULATOR CRP"/>
    <property type="match status" value="1"/>
</dbReference>
<protein>
    <submittedName>
        <fullName evidence="6">Crp/Fnr family transcriptional regulator</fullName>
    </submittedName>
</protein>
<dbReference type="InterPro" id="IPR000595">
    <property type="entry name" value="cNMP-bd_dom"/>
</dbReference>
<keyword evidence="7" id="KW-1185">Reference proteome</keyword>
<dbReference type="PROSITE" id="PS51063">
    <property type="entry name" value="HTH_CRP_2"/>
    <property type="match status" value="1"/>
</dbReference>
<accession>A0ABT0S1Z9</accession>
<dbReference type="PROSITE" id="PS50042">
    <property type="entry name" value="CNMP_BINDING_3"/>
    <property type="match status" value="1"/>
</dbReference>
<dbReference type="InterPro" id="IPR018490">
    <property type="entry name" value="cNMP-bd_dom_sf"/>
</dbReference>
<reference evidence="6" key="1">
    <citation type="submission" date="2022-05" db="EMBL/GenBank/DDBJ databases">
        <authorList>
            <person name="Jo J.-H."/>
            <person name="Im W.-T."/>
        </authorList>
    </citation>
    <scope>NUCLEOTIDE SEQUENCE</scope>
    <source>
        <strain evidence="6">SE220</strain>
    </source>
</reference>
<evidence type="ECO:0000313" key="6">
    <source>
        <dbReference type="EMBL" id="MCL6729878.1"/>
    </source>
</evidence>
<dbReference type="InterPro" id="IPR014710">
    <property type="entry name" value="RmlC-like_jellyroll"/>
</dbReference>
<dbReference type="SUPFAM" id="SSF46785">
    <property type="entry name" value="Winged helix' DNA-binding domain"/>
    <property type="match status" value="1"/>
</dbReference>
<dbReference type="Gene3D" id="2.60.120.10">
    <property type="entry name" value="Jelly Rolls"/>
    <property type="match status" value="1"/>
</dbReference>
<dbReference type="EMBL" id="JAMGBE010000002">
    <property type="protein sequence ID" value="MCL6729878.1"/>
    <property type="molecule type" value="Genomic_DNA"/>
</dbReference>
<dbReference type="InterPro" id="IPR050397">
    <property type="entry name" value="Env_Response_Regulators"/>
</dbReference>
<keyword evidence="3" id="KW-0804">Transcription</keyword>
<dbReference type="RefSeq" id="WP_249831346.1">
    <property type="nucleotide sequence ID" value="NZ_JAMGBE010000002.1"/>
</dbReference>
<dbReference type="SUPFAM" id="SSF51206">
    <property type="entry name" value="cAMP-binding domain-like"/>
    <property type="match status" value="1"/>
</dbReference>
<dbReference type="Proteomes" id="UP001165342">
    <property type="component" value="Unassembled WGS sequence"/>
</dbReference>
<dbReference type="CDD" id="cd00038">
    <property type="entry name" value="CAP_ED"/>
    <property type="match status" value="1"/>
</dbReference>
<dbReference type="CDD" id="cd00092">
    <property type="entry name" value="HTH_CRP"/>
    <property type="match status" value="1"/>
</dbReference>
<dbReference type="InterPro" id="IPR036390">
    <property type="entry name" value="WH_DNA-bd_sf"/>
</dbReference>
<evidence type="ECO:0000259" key="4">
    <source>
        <dbReference type="PROSITE" id="PS50042"/>
    </source>
</evidence>
<dbReference type="Pfam" id="PF13545">
    <property type="entry name" value="HTH_Crp_2"/>
    <property type="match status" value="1"/>
</dbReference>
<proteinExistence type="predicted"/>